<sequence length="100" mass="10729">MSLFTVWYTYSDDTALRDTVRPDHRAFLGELAAEGTIVLSGPVSSPEGAPAAALLLVRADSADDALARLSNDPFQVNSVVAHIDVREWTPVLGDLFDALS</sequence>
<protein>
    <recommendedName>
        <fullName evidence="2">YCII-related domain-containing protein</fullName>
    </recommendedName>
</protein>
<evidence type="ECO:0000313" key="4">
    <source>
        <dbReference type="Proteomes" id="UP000290624"/>
    </source>
</evidence>
<dbReference type="InterPro" id="IPR011008">
    <property type="entry name" value="Dimeric_a/b-barrel"/>
</dbReference>
<dbReference type="PANTHER" id="PTHR33606:SF3">
    <property type="entry name" value="PROTEIN YCII"/>
    <property type="match status" value="1"/>
</dbReference>
<dbReference type="RefSeq" id="WP_129459685.1">
    <property type="nucleotide sequence ID" value="NZ_PPCV01000011.1"/>
</dbReference>
<feature type="domain" description="YCII-related" evidence="2">
    <location>
        <begin position="6"/>
        <end position="89"/>
    </location>
</feature>
<dbReference type="OrthoDB" id="8968203at2"/>
<evidence type="ECO:0000313" key="3">
    <source>
        <dbReference type="EMBL" id="RXW31251.1"/>
    </source>
</evidence>
<accession>A0A4Q2EDL9</accession>
<evidence type="ECO:0000256" key="1">
    <source>
        <dbReference type="ARBA" id="ARBA00007689"/>
    </source>
</evidence>
<dbReference type="AlphaFoldDB" id="A0A4Q2EDL9"/>
<keyword evidence="4" id="KW-1185">Reference proteome</keyword>
<proteinExistence type="inferred from homology"/>
<evidence type="ECO:0000259" key="2">
    <source>
        <dbReference type="Pfam" id="PF03795"/>
    </source>
</evidence>
<name>A0A4Q2EDL9_9ACTN</name>
<dbReference type="SUPFAM" id="SSF54909">
    <property type="entry name" value="Dimeric alpha+beta barrel"/>
    <property type="match status" value="1"/>
</dbReference>
<dbReference type="InterPro" id="IPR051807">
    <property type="entry name" value="Sec-metab_biosynth-assoc"/>
</dbReference>
<dbReference type="PANTHER" id="PTHR33606">
    <property type="entry name" value="PROTEIN YCII"/>
    <property type="match status" value="1"/>
</dbReference>
<dbReference type="Proteomes" id="UP000290624">
    <property type="component" value="Unassembled WGS sequence"/>
</dbReference>
<organism evidence="3 4">
    <name type="scientific">Propioniciclava flava</name>
    <dbReference type="NCBI Taxonomy" id="2072026"/>
    <lineage>
        <taxon>Bacteria</taxon>
        <taxon>Bacillati</taxon>
        <taxon>Actinomycetota</taxon>
        <taxon>Actinomycetes</taxon>
        <taxon>Propionibacteriales</taxon>
        <taxon>Propionibacteriaceae</taxon>
        <taxon>Propioniciclava</taxon>
    </lineage>
</organism>
<comment type="similarity">
    <text evidence="1">Belongs to the YciI family.</text>
</comment>
<dbReference type="Gene3D" id="3.30.70.1060">
    <property type="entry name" value="Dimeric alpha+beta barrel"/>
    <property type="match status" value="1"/>
</dbReference>
<dbReference type="InterPro" id="IPR005545">
    <property type="entry name" value="YCII"/>
</dbReference>
<dbReference type="EMBL" id="PPCV01000011">
    <property type="protein sequence ID" value="RXW31251.1"/>
    <property type="molecule type" value="Genomic_DNA"/>
</dbReference>
<reference evidence="3 4" key="1">
    <citation type="submission" date="2018-01" db="EMBL/GenBank/DDBJ databases">
        <title>Lactibacter flavus gen. nov., sp. nov., a novel bacterium of the family Propionibacteriaceae isolated from raw milk and dairy products.</title>
        <authorList>
            <person name="Wenning M."/>
            <person name="Breitenwieser F."/>
            <person name="Huptas C."/>
            <person name="von Neubeck M."/>
            <person name="Busse H.-J."/>
            <person name="Scherer S."/>
        </authorList>
    </citation>
    <scope>NUCLEOTIDE SEQUENCE [LARGE SCALE GENOMIC DNA]</scope>
    <source>
        <strain evidence="3 4">VG341</strain>
    </source>
</reference>
<gene>
    <name evidence="3" type="ORF">C1706_13125</name>
</gene>
<dbReference type="Pfam" id="PF03795">
    <property type="entry name" value="YCII"/>
    <property type="match status" value="1"/>
</dbReference>
<comment type="caution">
    <text evidence="3">The sequence shown here is derived from an EMBL/GenBank/DDBJ whole genome shotgun (WGS) entry which is preliminary data.</text>
</comment>